<dbReference type="Proteomes" id="UP000821866">
    <property type="component" value="Chromosome 1"/>
</dbReference>
<evidence type="ECO:0000259" key="2">
    <source>
        <dbReference type="PROSITE" id="PS50835"/>
    </source>
</evidence>
<sequence length="398" mass="44287">MTAQLWLTGLVLSHLLLRVPYDEDSVALADWISPYAISCCRQELSLVVPHPRTPDIPERGRRGGVCSSYITAGYNVREFFASAAMMQQGYRTTATLASALVVLQCAAAVSAWSIEDYETPWAKPPRTLRLDGAEPARILKSVPPQQQQLGYVGSPDYWPFAGHTAPSFDPATPRNVTTQLGQTVYLSCMVNNLGDKTVTWIRRKDLHVLTVGLDTYVQDPRFQAIHLERSNDWALQIRYAQLNDQGLYECQVSSDPKMSLFVRLRVLVARAEIVGASSGQLFLKTGSTINLTCEISQSPEPPVFVFWYHNDRMINYDEAAKSHILVRKAGRNAAVSRLLVHDAVPSDSGNYTCGPSNADATSVAVFVLNGNHPIARRRRPHSLTVKRVAHSYYLVLMR</sequence>
<feature type="signal peptide" evidence="1">
    <location>
        <begin position="1"/>
        <end position="21"/>
    </location>
</feature>
<dbReference type="AlphaFoldDB" id="A0A9J6EUS5"/>
<dbReference type="PANTHER" id="PTHR23279:SF46">
    <property type="entry name" value="DEFECTIVE PROBOSCIS EXTENSION RESPONSE 10, ISOFORM A-RELATED"/>
    <property type="match status" value="1"/>
</dbReference>
<accession>A0A9J6EUS5</accession>
<dbReference type="PANTHER" id="PTHR23279">
    <property type="entry name" value="DEFECTIVE PROBOSCIS EXTENSION RESPONSE DPR -RELATED"/>
    <property type="match status" value="1"/>
</dbReference>
<proteinExistence type="predicted"/>
<dbReference type="VEuPathDB" id="VectorBase:LOC119187261"/>
<dbReference type="InterPro" id="IPR036179">
    <property type="entry name" value="Ig-like_dom_sf"/>
</dbReference>
<evidence type="ECO:0000256" key="1">
    <source>
        <dbReference type="SAM" id="SignalP"/>
    </source>
</evidence>
<evidence type="ECO:0000313" key="4">
    <source>
        <dbReference type="Proteomes" id="UP000821866"/>
    </source>
</evidence>
<reference evidence="3" key="1">
    <citation type="journal article" date="2020" name="Cell">
        <title>Large-Scale Comparative Analyses of Tick Genomes Elucidate Their Genetic Diversity and Vector Capacities.</title>
        <authorList>
            <consortium name="Tick Genome and Microbiome Consortium (TIGMIC)"/>
            <person name="Jia N."/>
            <person name="Wang J."/>
            <person name="Shi W."/>
            <person name="Du L."/>
            <person name="Sun Y."/>
            <person name="Zhan W."/>
            <person name="Jiang J.F."/>
            <person name="Wang Q."/>
            <person name="Zhang B."/>
            <person name="Ji P."/>
            <person name="Bell-Sakyi L."/>
            <person name="Cui X.M."/>
            <person name="Yuan T.T."/>
            <person name="Jiang B.G."/>
            <person name="Yang W.F."/>
            <person name="Lam T.T."/>
            <person name="Chang Q.C."/>
            <person name="Ding S.J."/>
            <person name="Wang X.J."/>
            <person name="Zhu J.G."/>
            <person name="Ruan X.D."/>
            <person name="Zhao L."/>
            <person name="Wei J.T."/>
            <person name="Ye R.Z."/>
            <person name="Que T.C."/>
            <person name="Du C.H."/>
            <person name="Zhou Y.H."/>
            <person name="Cheng J.X."/>
            <person name="Dai P.F."/>
            <person name="Guo W.B."/>
            <person name="Han X.H."/>
            <person name="Huang E.J."/>
            <person name="Li L.F."/>
            <person name="Wei W."/>
            <person name="Gao Y.C."/>
            <person name="Liu J.Z."/>
            <person name="Shao H.Z."/>
            <person name="Wang X."/>
            <person name="Wang C.C."/>
            <person name="Yang T.C."/>
            <person name="Huo Q.B."/>
            <person name="Li W."/>
            <person name="Chen H.Y."/>
            <person name="Chen S.E."/>
            <person name="Zhou L.G."/>
            <person name="Ni X.B."/>
            <person name="Tian J.H."/>
            <person name="Sheng Y."/>
            <person name="Liu T."/>
            <person name="Pan Y.S."/>
            <person name="Xia L.Y."/>
            <person name="Li J."/>
            <person name="Zhao F."/>
            <person name="Cao W.C."/>
        </authorList>
    </citation>
    <scope>NUCLEOTIDE SEQUENCE</scope>
    <source>
        <strain evidence="3">Rmic-2018</strain>
    </source>
</reference>
<dbReference type="InterPro" id="IPR003598">
    <property type="entry name" value="Ig_sub2"/>
</dbReference>
<dbReference type="SUPFAM" id="SSF48726">
    <property type="entry name" value="Immunoglobulin"/>
    <property type="match status" value="2"/>
</dbReference>
<keyword evidence="1" id="KW-0732">Signal</keyword>
<protein>
    <recommendedName>
        <fullName evidence="2">Ig-like domain-containing protein</fullName>
    </recommendedName>
</protein>
<dbReference type="GO" id="GO:0032589">
    <property type="term" value="C:neuron projection membrane"/>
    <property type="evidence" value="ECO:0007669"/>
    <property type="project" value="TreeGrafter"/>
</dbReference>
<feature type="domain" description="Ig-like" evidence="2">
    <location>
        <begin position="256"/>
        <end position="364"/>
    </location>
</feature>
<evidence type="ECO:0000313" key="3">
    <source>
        <dbReference type="EMBL" id="KAH8038243.1"/>
    </source>
</evidence>
<keyword evidence="4" id="KW-1185">Reference proteome</keyword>
<dbReference type="EMBL" id="JABSTU010000001">
    <property type="protein sequence ID" value="KAH8038243.1"/>
    <property type="molecule type" value="Genomic_DNA"/>
</dbReference>
<dbReference type="SMART" id="SM00408">
    <property type="entry name" value="IGc2"/>
    <property type="match status" value="2"/>
</dbReference>
<dbReference type="PROSITE" id="PS50835">
    <property type="entry name" value="IG_LIKE"/>
    <property type="match status" value="2"/>
</dbReference>
<dbReference type="GO" id="GO:0050808">
    <property type="term" value="P:synapse organization"/>
    <property type="evidence" value="ECO:0007669"/>
    <property type="project" value="TreeGrafter"/>
</dbReference>
<name>A0A9J6EUS5_RHIMP</name>
<dbReference type="Pfam" id="PF07686">
    <property type="entry name" value="V-set"/>
    <property type="match status" value="1"/>
</dbReference>
<dbReference type="InterPro" id="IPR037448">
    <property type="entry name" value="Zig-8"/>
</dbReference>
<dbReference type="InterPro" id="IPR013106">
    <property type="entry name" value="Ig_V-set"/>
</dbReference>
<feature type="domain" description="Ig-like" evidence="2">
    <location>
        <begin position="166"/>
        <end position="254"/>
    </location>
</feature>
<dbReference type="SMART" id="SM00409">
    <property type="entry name" value="IG"/>
    <property type="match status" value="2"/>
</dbReference>
<dbReference type="FunFam" id="2.60.40.10:FF:000533">
    <property type="entry name" value="Uncharacterized protein, isoform A"/>
    <property type="match status" value="1"/>
</dbReference>
<dbReference type="Gene3D" id="2.60.40.10">
    <property type="entry name" value="Immunoglobulins"/>
    <property type="match status" value="2"/>
</dbReference>
<organism evidence="3 4">
    <name type="scientific">Rhipicephalus microplus</name>
    <name type="common">Cattle tick</name>
    <name type="synonym">Boophilus microplus</name>
    <dbReference type="NCBI Taxonomy" id="6941"/>
    <lineage>
        <taxon>Eukaryota</taxon>
        <taxon>Metazoa</taxon>
        <taxon>Ecdysozoa</taxon>
        <taxon>Arthropoda</taxon>
        <taxon>Chelicerata</taxon>
        <taxon>Arachnida</taxon>
        <taxon>Acari</taxon>
        <taxon>Parasitiformes</taxon>
        <taxon>Ixodida</taxon>
        <taxon>Ixodoidea</taxon>
        <taxon>Ixodidae</taxon>
        <taxon>Rhipicephalinae</taxon>
        <taxon>Rhipicephalus</taxon>
        <taxon>Boophilus</taxon>
    </lineage>
</organism>
<dbReference type="Pfam" id="PF13927">
    <property type="entry name" value="Ig_3"/>
    <property type="match status" value="1"/>
</dbReference>
<dbReference type="InterPro" id="IPR013783">
    <property type="entry name" value="Ig-like_fold"/>
</dbReference>
<dbReference type="InterPro" id="IPR003599">
    <property type="entry name" value="Ig_sub"/>
</dbReference>
<reference evidence="3" key="2">
    <citation type="submission" date="2021-09" db="EMBL/GenBank/DDBJ databases">
        <authorList>
            <person name="Jia N."/>
            <person name="Wang J."/>
            <person name="Shi W."/>
            <person name="Du L."/>
            <person name="Sun Y."/>
            <person name="Zhan W."/>
            <person name="Jiang J."/>
            <person name="Wang Q."/>
            <person name="Zhang B."/>
            <person name="Ji P."/>
            <person name="Sakyi L.B."/>
            <person name="Cui X."/>
            <person name="Yuan T."/>
            <person name="Jiang B."/>
            <person name="Yang W."/>
            <person name="Lam T.T.-Y."/>
            <person name="Chang Q."/>
            <person name="Ding S."/>
            <person name="Wang X."/>
            <person name="Zhu J."/>
            <person name="Ruan X."/>
            <person name="Zhao L."/>
            <person name="Wei J."/>
            <person name="Que T."/>
            <person name="Du C."/>
            <person name="Cheng J."/>
            <person name="Dai P."/>
            <person name="Han X."/>
            <person name="Huang E."/>
            <person name="Gao Y."/>
            <person name="Liu J."/>
            <person name="Shao H."/>
            <person name="Ye R."/>
            <person name="Li L."/>
            <person name="Wei W."/>
            <person name="Wang X."/>
            <person name="Wang C."/>
            <person name="Huo Q."/>
            <person name="Li W."/>
            <person name="Guo W."/>
            <person name="Chen H."/>
            <person name="Chen S."/>
            <person name="Zhou L."/>
            <person name="Zhou L."/>
            <person name="Ni X."/>
            <person name="Tian J."/>
            <person name="Zhou Y."/>
            <person name="Sheng Y."/>
            <person name="Liu T."/>
            <person name="Pan Y."/>
            <person name="Xia L."/>
            <person name="Li J."/>
            <person name="Zhao F."/>
            <person name="Cao W."/>
        </authorList>
    </citation>
    <scope>NUCLEOTIDE SEQUENCE</scope>
    <source>
        <strain evidence="3">Rmic-2018</strain>
        <tissue evidence="3">Larvae</tissue>
    </source>
</reference>
<feature type="chain" id="PRO_5039941178" description="Ig-like domain-containing protein" evidence="1">
    <location>
        <begin position="22"/>
        <end position="398"/>
    </location>
</feature>
<dbReference type="InterPro" id="IPR007110">
    <property type="entry name" value="Ig-like_dom"/>
</dbReference>
<dbReference type="FunFam" id="2.60.40.10:FF:000129">
    <property type="entry name" value="CLUMA_CG018772, isoform A"/>
    <property type="match status" value="1"/>
</dbReference>
<gene>
    <name evidence="3" type="ORF">HPB51_000120</name>
</gene>
<comment type="caution">
    <text evidence="3">The sequence shown here is derived from an EMBL/GenBank/DDBJ whole genome shotgun (WGS) entry which is preliminary data.</text>
</comment>